<dbReference type="Gene3D" id="2.60.120.10">
    <property type="entry name" value="Jelly Rolls"/>
    <property type="match status" value="1"/>
</dbReference>
<dbReference type="PANTHER" id="PTHR44858:SF1">
    <property type="entry name" value="UDP-N-ACETYLGLUCOSAMINE--PEPTIDE N-ACETYLGLUCOSAMINYLTRANSFERASE SPINDLY-RELATED"/>
    <property type="match status" value="1"/>
</dbReference>
<feature type="domain" description="Cyclic nucleotide-binding" evidence="5">
    <location>
        <begin position="634"/>
        <end position="722"/>
    </location>
</feature>
<dbReference type="GO" id="GO:0000160">
    <property type="term" value="P:phosphorelay signal transduction system"/>
    <property type="evidence" value="ECO:0007669"/>
    <property type="project" value="InterPro"/>
</dbReference>
<reference evidence="7" key="1">
    <citation type="submission" date="2013-12" db="EMBL/GenBank/DDBJ databases">
        <title>The Genome Sequence of Aphanomyces invadans NJM9701.</title>
        <authorList>
            <consortium name="The Broad Institute Genomics Platform"/>
            <person name="Russ C."/>
            <person name="Tyler B."/>
            <person name="van West P."/>
            <person name="Dieguez-Uribeondo J."/>
            <person name="Young S.K."/>
            <person name="Zeng Q."/>
            <person name="Gargeya S."/>
            <person name="Fitzgerald M."/>
            <person name="Abouelleil A."/>
            <person name="Alvarado L."/>
            <person name="Chapman S.B."/>
            <person name="Gainer-Dewar J."/>
            <person name="Goldberg J."/>
            <person name="Griggs A."/>
            <person name="Gujja S."/>
            <person name="Hansen M."/>
            <person name="Howarth C."/>
            <person name="Imamovic A."/>
            <person name="Ireland A."/>
            <person name="Larimer J."/>
            <person name="McCowan C."/>
            <person name="Murphy C."/>
            <person name="Pearson M."/>
            <person name="Poon T.W."/>
            <person name="Priest M."/>
            <person name="Roberts A."/>
            <person name="Saif S."/>
            <person name="Shea T."/>
            <person name="Sykes S."/>
            <person name="Wortman J."/>
            <person name="Nusbaum C."/>
            <person name="Birren B."/>
        </authorList>
    </citation>
    <scope>NUCLEOTIDE SEQUENCE [LARGE SCALE GENOMIC DNA]</scope>
    <source>
        <strain evidence="7">NJM9701</strain>
    </source>
</reference>
<dbReference type="SUPFAM" id="SSF52172">
    <property type="entry name" value="CheY-like"/>
    <property type="match status" value="1"/>
</dbReference>
<sequence>MVAHSEKVRASKVLASAKALGLNVHDADLHRALKTHNAPHDHVFDKNLNSTARLFLRNVAKHKATPKMPKVAAHVSSPPAVRCKTILLVDSDRQRRDDLTTTMSSRFKVVVAGSTKDALQVLQMINVHVVLARLRFQKDTAIDFIHTCREKHMTVPIALHTSSVVGHEAMLAECVDAGACGFFEDSLPSEILCYRLLELTASFHVTDAEWREFMPQPANVPRTSHRASAVPQPIQHTVSARSLLSSSSGFRRSSKVPSTLTELDENGGGMAEGGSPNDGCMSTIDMQIQDRQNFLTKQEQIQKVMTIQHSVLGLRRSDSDDAQNEQPSTPAPLNPDLLRNEAAAPTHDQIIECMYTRPHVVATQAQEHDYAIRTRPPRDAVPQEPLLTHCIIVDPSTLCDSKTVLKRINRAYLALQVGEYDRAIQWCTASLKAEPNHLTKWCHLLRGSVHDLLGDYTDALADFDAATRIDPAFHQAHFNRSVSLLKVGKDDLALDAIVAAQELAVGKADGHPVPTEYVRNHALILRRMGRYDEARLVYATLGSTSVVATASGAPTAAGEVAQTEAAARTGGLGYDSEKEQSLEHMLGNAGFTGGLFDALFCQSKDEKAACRAAPETRSPAMLDLLQSRLHQYDFFARCPPDILRNVCQALHYVVVRSGDTFYLAHDNPHAFYVCVSGTLSVHANLTLAGQDLDTMASSSTHRLRTGDVFGKQVCLLMNTQSRGMLANAMDGW</sequence>
<dbReference type="VEuPathDB" id="FungiDB:H310_12008"/>
<dbReference type="CDD" id="cd00156">
    <property type="entry name" value="REC"/>
    <property type="match status" value="1"/>
</dbReference>
<dbReference type="Gene3D" id="1.25.40.10">
    <property type="entry name" value="Tetratricopeptide repeat domain"/>
    <property type="match status" value="1"/>
</dbReference>
<dbReference type="Pfam" id="PF13181">
    <property type="entry name" value="TPR_8"/>
    <property type="match status" value="1"/>
</dbReference>
<dbReference type="AlphaFoldDB" id="A0A024TJR2"/>
<dbReference type="PROSITE" id="PS50042">
    <property type="entry name" value="CNMP_BINDING_3"/>
    <property type="match status" value="1"/>
</dbReference>
<organism evidence="7">
    <name type="scientific">Aphanomyces invadans</name>
    <dbReference type="NCBI Taxonomy" id="157072"/>
    <lineage>
        <taxon>Eukaryota</taxon>
        <taxon>Sar</taxon>
        <taxon>Stramenopiles</taxon>
        <taxon>Oomycota</taxon>
        <taxon>Saprolegniomycetes</taxon>
        <taxon>Saprolegniales</taxon>
        <taxon>Verrucalvaceae</taxon>
        <taxon>Aphanomyces</taxon>
    </lineage>
</organism>
<gene>
    <name evidence="7" type="ORF">H310_12008</name>
</gene>
<dbReference type="EMBL" id="KI913986">
    <property type="protein sequence ID" value="ETV94370.1"/>
    <property type="molecule type" value="Genomic_DNA"/>
</dbReference>
<protein>
    <recommendedName>
        <fullName evidence="8">Cyclic nucleotide-binding domain-containing protein</fullName>
    </recommendedName>
</protein>
<feature type="region of interest" description="Disordered" evidence="4">
    <location>
        <begin position="315"/>
        <end position="337"/>
    </location>
</feature>
<proteinExistence type="predicted"/>
<dbReference type="Gene3D" id="3.40.50.2300">
    <property type="match status" value="1"/>
</dbReference>
<feature type="region of interest" description="Disordered" evidence="4">
    <location>
        <begin position="246"/>
        <end position="276"/>
    </location>
</feature>
<evidence type="ECO:0000256" key="3">
    <source>
        <dbReference type="PROSITE-ProRule" id="PRU00169"/>
    </source>
</evidence>
<evidence type="ECO:0000259" key="5">
    <source>
        <dbReference type="PROSITE" id="PS50042"/>
    </source>
</evidence>
<dbReference type="InterPro" id="IPR001789">
    <property type="entry name" value="Sig_transdc_resp-reg_receiver"/>
</dbReference>
<dbReference type="SUPFAM" id="SSF48452">
    <property type="entry name" value="TPR-like"/>
    <property type="match status" value="1"/>
</dbReference>
<dbReference type="SUPFAM" id="SSF51206">
    <property type="entry name" value="cAMP-binding domain-like"/>
    <property type="match status" value="1"/>
</dbReference>
<evidence type="ECO:0000256" key="4">
    <source>
        <dbReference type="SAM" id="MobiDB-lite"/>
    </source>
</evidence>
<dbReference type="InterPro" id="IPR050498">
    <property type="entry name" value="Ycf3"/>
</dbReference>
<evidence type="ECO:0000259" key="6">
    <source>
        <dbReference type="PROSITE" id="PS50110"/>
    </source>
</evidence>
<dbReference type="PROSITE" id="PS50110">
    <property type="entry name" value="RESPONSE_REGULATORY"/>
    <property type="match status" value="1"/>
</dbReference>
<dbReference type="GeneID" id="20089058"/>
<accession>A0A024TJR2</accession>
<dbReference type="InterPro" id="IPR011990">
    <property type="entry name" value="TPR-like_helical_dom_sf"/>
</dbReference>
<feature type="domain" description="Response regulatory" evidence="6">
    <location>
        <begin position="85"/>
        <end position="200"/>
    </location>
</feature>
<keyword evidence="1" id="KW-0677">Repeat</keyword>
<dbReference type="OrthoDB" id="78107at2759"/>
<evidence type="ECO:0008006" key="8">
    <source>
        <dbReference type="Google" id="ProtNLM"/>
    </source>
</evidence>
<name>A0A024TJR2_9STRA</name>
<keyword evidence="2" id="KW-0802">TPR repeat</keyword>
<dbReference type="RefSeq" id="XP_008877131.1">
    <property type="nucleotide sequence ID" value="XM_008878909.1"/>
</dbReference>
<evidence type="ECO:0000256" key="2">
    <source>
        <dbReference type="ARBA" id="ARBA00022803"/>
    </source>
</evidence>
<dbReference type="InterPro" id="IPR000595">
    <property type="entry name" value="cNMP-bd_dom"/>
</dbReference>
<dbReference type="InterPro" id="IPR018490">
    <property type="entry name" value="cNMP-bd_dom_sf"/>
</dbReference>
<dbReference type="SMART" id="SM00028">
    <property type="entry name" value="TPR"/>
    <property type="match status" value="3"/>
</dbReference>
<evidence type="ECO:0000313" key="7">
    <source>
        <dbReference type="EMBL" id="ETV94370.1"/>
    </source>
</evidence>
<dbReference type="InterPro" id="IPR014710">
    <property type="entry name" value="RmlC-like_jellyroll"/>
</dbReference>
<dbReference type="PANTHER" id="PTHR44858">
    <property type="entry name" value="TETRATRICOPEPTIDE REPEAT PROTEIN 6"/>
    <property type="match status" value="1"/>
</dbReference>
<comment type="caution">
    <text evidence="3">Lacks conserved residue(s) required for the propagation of feature annotation.</text>
</comment>
<dbReference type="InterPro" id="IPR011006">
    <property type="entry name" value="CheY-like_superfamily"/>
</dbReference>
<dbReference type="InterPro" id="IPR019734">
    <property type="entry name" value="TPR_rpt"/>
</dbReference>
<dbReference type="CDD" id="cd00038">
    <property type="entry name" value="CAP_ED"/>
    <property type="match status" value="1"/>
</dbReference>
<evidence type="ECO:0000256" key="1">
    <source>
        <dbReference type="ARBA" id="ARBA00022737"/>
    </source>
</evidence>